<dbReference type="RefSeq" id="WP_164039146.1">
    <property type="nucleotide sequence ID" value="NZ_JAAGNZ010000001.1"/>
</dbReference>
<evidence type="ECO:0000256" key="1">
    <source>
        <dbReference type="SAM" id="SignalP"/>
    </source>
</evidence>
<dbReference type="Pfam" id="PF01042">
    <property type="entry name" value="Ribonuc_L-PSP"/>
    <property type="match status" value="1"/>
</dbReference>
<proteinExistence type="predicted"/>
<feature type="chain" id="PRO_5026779081" evidence="1">
    <location>
        <begin position="31"/>
        <end position="162"/>
    </location>
</feature>
<dbReference type="InterPro" id="IPR006175">
    <property type="entry name" value="YjgF/YER057c/UK114"/>
</dbReference>
<protein>
    <submittedName>
        <fullName evidence="2">RidA family protein</fullName>
    </submittedName>
</protein>
<accession>A0A6M0IIE6</accession>
<dbReference type="Proteomes" id="UP000477386">
    <property type="component" value="Unassembled WGS sequence"/>
</dbReference>
<evidence type="ECO:0000313" key="2">
    <source>
        <dbReference type="EMBL" id="NEU68008.1"/>
    </source>
</evidence>
<reference evidence="2 3" key="1">
    <citation type="submission" date="2020-02" db="EMBL/GenBank/DDBJ databases">
        <title>Draft genome sequence of two Spirosoma agri KCTC 52727 and Spirosoma terrae KCTC 52035.</title>
        <authorList>
            <person name="Rojas J."/>
            <person name="Ambika Manirajan B."/>
            <person name="Ratering S."/>
            <person name="Suarez C."/>
            <person name="Schnell S."/>
        </authorList>
    </citation>
    <scope>NUCLEOTIDE SEQUENCE [LARGE SCALE GENOMIC DNA]</scope>
    <source>
        <strain evidence="2 3">KCTC 52727</strain>
    </source>
</reference>
<dbReference type="GO" id="GO:0019239">
    <property type="term" value="F:deaminase activity"/>
    <property type="evidence" value="ECO:0007669"/>
    <property type="project" value="TreeGrafter"/>
</dbReference>
<sequence length="162" mass="17504">MKAQRRSILKRLFSSIAGVAGLSAATNAVAADESPELVKTEAAPQKEAFNVVTQDDVPLFSGSTKLGNLVFVAGKGYHKEGDIKVHTEEVLKELEKELIKAGSSMEKVLKVSVYLHDLNDYKGMNEVYKGRFGNKPPVRTTVAVYGGVPGSSLVEMDCIAYI</sequence>
<dbReference type="PANTHER" id="PTHR11803">
    <property type="entry name" value="2-IMINOBUTANOATE/2-IMINOPROPANOATE DEAMINASE RIDA"/>
    <property type="match status" value="1"/>
</dbReference>
<name>A0A6M0IIE6_9BACT</name>
<evidence type="ECO:0000313" key="3">
    <source>
        <dbReference type="Proteomes" id="UP000477386"/>
    </source>
</evidence>
<dbReference type="InterPro" id="IPR035959">
    <property type="entry name" value="RutC-like_sf"/>
</dbReference>
<dbReference type="PANTHER" id="PTHR11803:SF39">
    <property type="entry name" value="2-IMINOBUTANOATE_2-IMINOPROPANOATE DEAMINASE"/>
    <property type="match status" value="1"/>
</dbReference>
<dbReference type="GO" id="GO:0005829">
    <property type="term" value="C:cytosol"/>
    <property type="evidence" value="ECO:0007669"/>
    <property type="project" value="TreeGrafter"/>
</dbReference>
<comment type="caution">
    <text evidence="2">The sequence shown here is derived from an EMBL/GenBank/DDBJ whole genome shotgun (WGS) entry which is preliminary data.</text>
</comment>
<feature type="signal peptide" evidence="1">
    <location>
        <begin position="1"/>
        <end position="30"/>
    </location>
</feature>
<dbReference type="EMBL" id="JAAGNZ010000001">
    <property type="protein sequence ID" value="NEU68008.1"/>
    <property type="molecule type" value="Genomic_DNA"/>
</dbReference>
<dbReference type="Gene3D" id="3.30.1330.40">
    <property type="entry name" value="RutC-like"/>
    <property type="match status" value="1"/>
</dbReference>
<keyword evidence="3" id="KW-1185">Reference proteome</keyword>
<dbReference type="SUPFAM" id="SSF55298">
    <property type="entry name" value="YjgF-like"/>
    <property type="match status" value="1"/>
</dbReference>
<gene>
    <name evidence="2" type="ORF">GK091_14040</name>
</gene>
<organism evidence="2 3">
    <name type="scientific">Spirosoma agri</name>
    <dbReference type="NCBI Taxonomy" id="1987381"/>
    <lineage>
        <taxon>Bacteria</taxon>
        <taxon>Pseudomonadati</taxon>
        <taxon>Bacteroidota</taxon>
        <taxon>Cytophagia</taxon>
        <taxon>Cytophagales</taxon>
        <taxon>Cytophagaceae</taxon>
        <taxon>Spirosoma</taxon>
    </lineage>
</organism>
<dbReference type="CDD" id="cd00448">
    <property type="entry name" value="YjgF_YER057c_UK114_family"/>
    <property type="match status" value="1"/>
</dbReference>
<dbReference type="AlphaFoldDB" id="A0A6M0IIE6"/>
<keyword evidence="1" id="KW-0732">Signal</keyword>